<dbReference type="NCBIfam" id="TIGR01730">
    <property type="entry name" value="RND_mfp"/>
    <property type="match status" value="1"/>
</dbReference>
<dbReference type="InterPro" id="IPR058625">
    <property type="entry name" value="MdtA-like_BSH"/>
</dbReference>
<keyword evidence="2 5" id="KW-0812">Transmembrane</keyword>
<dbReference type="SUPFAM" id="SSF111369">
    <property type="entry name" value="HlyD-like secretion proteins"/>
    <property type="match status" value="1"/>
</dbReference>
<organism evidence="8 9">
    <name type="scientific">Bradyrhizobium rifense</name>
    <dbReference type="NCBI Taxonomy" id="515499"/>
    <lineage>
        <taxon>Bacteria</taxon>
        <taxon>Pseudomonadati</taxon>
        <taxon>Pseudomonadota</taxon>
        <taxon>Alphaproteobacteria</taxon>
        <taxon>Hyphomicrobiales</taxon>
        <taxon>Nitrobacteraceae</taxon>
        <taxon>Bradyrhizobium</taxon>
    </lineage>
</organism>
<evidence type="ECO:0000313" key="8">
    <source>
        <dbReference type="EMBL" id="TYL90643.1"/>
    </source>
</evidence>
<dbReference type="PANTHER" id="PTHR30367">
    <property type="entry name" value="P-HYDROXYBENZOIC ACID EFFLUX PUMP SUBUNIT AAEA-RELATED"/>
    <property type="match status" value="1"/>
</dbReference>
<dbReference type="EMBL" id="VSSS01000051">
    <property type="protein sequence ID" value="TYL90643.1"/>
    <property type="molecule type" value="Genomic_DNA"/>
</dbReference>
<keyword evidence="4 5" id="KW-0472">Membrane</keyword>
<dbReference type="AlphaFoldDB" id="A0A5D3K671"/>
<gene>
    <name evidence="8" type="ORF">FXB40_31605</name>
</gene>
<feature type="domain" description="Multidrug resistance protein MdtA-like barrel-sandwich hybrid" evidence="6">
    <location>
        <begin position="54"/>
        <end position="193"/>
    </location>
</feature>
<dbReference type="Proteomes" id="UP000324758">
    <property type="component" value="Unassembled WGS sequence"/>
</dbReference>
<dbReference type="InterPro" id="IPR006143">
    <property type="entry name" value="RND_pump_MFP"/>
</dbReference>
<dbReference type="OrthoDB" id="9811754at2"/>
<evidence type="ECO:0000256" key="5">
    <source>
        <dbReference type="SAM" id="Phobius"/>
    </source>
</evidence>
<feature type="domain" description="p-hydroxybenzoic acid efflux pump subunit AaeA-like beta-barrel" evidence="7">
    <location>
        <begin position="197"/>
        <end position="293"/>
    </location>
</feature>
<dbReference type="Gene3D" id="2.40.50.100">
    <property type="match status" value="1"/>
</dbReference>
<dbReference type="Pfam" id="PF25963">
    <property type="entry name" value="Beta-barrel_AAEA"/>
    <property type="match status" value="1"/>
</dbReference>
<dbReference type="GO" id="GO:0016020">
    <property type="term" value="C:membrane"/>
    <property type="evidence" value="ECO:0007669"/>
    <property type="project" value="InterPro"/>
</dbReference>
<reference evidence="8 9" key="1">
    <citation type="submission" date="2019-08" db="EMBL/GenBank/DDBJ databases">
        <title>Bradyrhizobium hipponensis sp. nov., a rhizobium isolated from a Lupinus angustifolius root nodule in Tunisia.</title>
        <authorList>
            <person name="Off K."/>
            <person name="Rejili M."/>
            <person name="Mars M."/>
            <person name="Brachmann A."/>
            <person name="Marin M."/>
        </authorList>
    </citation>
    <scope>NUCLEOTIDE SEQUENCE [LARGE SCALE GENOMIC DNA]</scope>
    <source>
        <strain evidence="8 9">CTAW71</strain>
    </source>
</reference>
<sequence>MSAALAIRRRSVVNLLRYTATGVLVAAALVVARYGWRVYVTSPWTRDGMVRVQVANVAAQISGQIVEVRTRDNQHVHKGDVLYVIETFDFEVALDNAKATILTREADLVVKKAQNARRAALTTLSTSIEEKQVFDGNEKMAEAAFASAKAALSQAEVNLHRTEVRSPVDGYVTNLLMRVGDYARAGTPNLSVIDEHSYWIDAYFEETKLANIHVGDPVEATLLGFQSPINGKIESITGGISAANAASSTQGLPNVDPIFTWVRLAQRIPVRISIEQVPPGVWLVAGMTCSVSVIGGKGMPVAKRDRGLLDRLENLL</sequence>
<keyword evidence="9" id="KW-1185">Reference proteome</keyword>
<comment type="similarity">
    <text evidence="1">Belongs to the membrane fusion protein (MFP) (TC 8.A.1) family.</text>
</comment>
<evidence type="ECO:0000256" key="1">
    <source>
        <dbReference type="ARBA" id="ARBA00009477"/>
    </source>
</evidence>
<accession>A0A5D3K671</accession>
<dbReference type="PANTHER" id="PTHR30367:SF1">
    <property type="entry name" value="MULTIDRUG RESISTANCE PROTEIN MDTN"/>
    <property type="match status" value="1"/>
</dbReference>
<evidence type="ECO:0000259" key="6">
    <source>
        <dbReference type="Pfam" id="PF25917"/>
    </source>
</evidence>
<evidence type="ECO:0000313" key="9">
    <source>
        <dbReference type="Proteomes" id="UP000324758"/>
    </source>
</evidence>
<name>A0A5D3K671_9BRAD</name>
<comment type="caution">
    <text evidence="8">The sequence shown here is derived from an EMBL/GenBank/DDBJ whole genome shotgun (WGS) entry which is preliminary data.</text>
</comment>
<dbReference type="InterPro" id="IPR050393">
    <property type="entry name" value="MFP_Efflux_Pump"/>
</dbReference>
<dbReference type="InterPro" id="IPR058634">
    <property type="entry name" value="AaeA-lik-b-barrel"/>
</dbReference>
<evidence type="ECO:0000259" key="7">
    <source>
        <dbReference type="Pfam" id="PF25963"/>
    </source>
</evidence>
<proteinExistence type="inferred from homology"/>
<evidence type="ECO:0000256" key="4">
    <source>
        <dbReference type="ARBA" id="ARBA00023136"/>
    </source>
</evidence>
<dbReference type="Gene3D" id="2.40.30.170">
    <property type="match status" value="1"/>
</dbReference>
<keyword evidence="3 5" id="KW-1133">Transmembrane helix</keyword>
<feature type="transmembrane region" description="Helical" evidence="5">
    <location>
        <begin position="15"/>
        <end position="36"/>
    </location>
</feature>
<dbReference type="Pfam" id="PF25917">
    <property type="entry name" value="BSH_RND"/>
    <property type="match status" value="1"/>
</dbReference>
<evidence type="ECO:0000256" key="2">
    <source>
        <dbReference type="ARBA" id="ARBA00022692"/>
    </source>
</evidence>
<dbReference type="GO" id="GO:0022857">
    <property type="term" value="F:transmembrane transporter activity"/>
    <property type="evidence" value="ECO:0007669"/>
    <property type="project" value="InterPro"/>
</dbReference>
<evidence type="ECO:0000256" key="3">
    <source>
        <dbReference type="ARBA" id="ARBA00022989"/>
    </source>
</evidence>
<protein>
    <submittedName>
        <fullName evidence="8">HlyD family secretion protein</fullName>
    </submittedName>
</protein>